<proteinExistence type="predicted"/>
<gene>
    <name evidence="1" type="ORF">DCC35_02040</name>
</gene>
<dbReference type="KEGG" id="fpf:DCC35_02040"/>
<evidence type="ECO:0000313" key="1">
    <source>
        <dbReference type="EMBL" id="QCK13620.1"/>
    </source>
</evidence>
<dbReference type="RefSeq" id="WP_137089217.1">
    <property type="nucleotide sequence ID" value="NZ_CP028923.1"/>
</dbReference>
<dbReference type="AlphaFoldDB" id="A0A4D7JJJ9"/>
<accession>A0A4D7JJJ9</accession>
<organism evidence="1 2">
    <name type="scientific">Mangrovivirga cuniculi</name>
    <dbReference type="NCBI Taxonomy" id="2715131"/>
    <lineage>
        <taxon>Bacteria</taxon>
        <taxon>Pseudomonadati</taxon>
        <taxon>Bacteroidota</taxon>
        <taxon>Cytophagia</taxon>
        <taxon>Cytophagales</taxon>
        <taxon>Mangrovivirgaceae</taxon>
        <taxon>Mangrovivirga</taxon>
    </lineage>
</organism>
<reference evidence="1 2" key="1">
    <citation type="submission" date="2018-04" db="EMBL/GenBank/DDBJ databases">
        <title>Complete genome uncultured novel isolate.</title>
        <authorList>
            <person name="Merlino G."/>
        </authorList>
    </citation>
    <scope>NUCLEOTIDE SEQUENCE [LARGE SCALE GENOMIC DNA]</scope>
    <source>
        <strain evidence="2">R1DC9</strain>
    </source>
</reference>
<dbReference type="OrthoDB" id="5498726at2"/>
<keyword evidence="2" id="KW-1185">Reference proteome</keyword>
<dbReference type="Proteomes" id="UP000298616">
    <property type="component" value="Chromosome"/>
</dbReference>
<name>A0A4D7JJJ9_9BACT</name>
<dbReference type="InterPro" id="IPR032331">
    <property type="entry name" value="DUF4856"/>
</dbReference>
<dbReference type="EMBL" id="CP028923">
    <property type="protein sequence ID" value="QCK13620.1"/>
    <property type="molecule type" value="Genomic_DNA"/>
</dbReference>
<dbReference type="PROSITE" id="PS51257">
    <property type="entry name" value="PROKAR_LIPOPROTEIN"/>
    <property type="match status" value="1"/>
</dbReference>
<dbReference type="Pfam" id="PF16148">
    <property type="entry name" value="DUF4856"/>
    <property type="match status" value="1"/>
</dbReference>
<sequence length="378" mass="42156">MRKLFLPLAFAAVIFGCSEDPVEPVNNLEVPSTYTFERNGQSSVSYSGQTARLNMLSEIKAYAATAHNLEAVDYTKLRNMYSNLESPFQDESLNTSGKQLKNKTAIGEDTEMLAIMEELATISADVAANNTMASEGKSGILYRNADDTKPIIVNGKGWEHVQFIEKGLMGSVFIYQMLNLENGYLGNKINVDNESLVDGKNYTKMEHYWDEAFGYWGVPVDYPVSTLPTEYNRFWAKYTQGVDEHLPVASPLSVAFRTGRAAIVAKDYIARDAQREIILNNMELVIAGTALHYINSVLQNQSAPTGEKFHALSEAYMFIEALKYLPQPYLTVEGINEILNTHLGQDGDFWTVTTEGLNSAKSMLIESYPNLKIVSDEI</sequence>
<evidence type="ECO:0000313" key="2">
    <source>
        <dbReference type="Proteomes" id="UP000298616"/>
    </source>
</evidence>
<protein>
    <submittedName>
        <fullName evidence="1">DUF4856 domain-containing protein</fullName>
    </submittedName>
</protein>